<dbReference type="RefSeq" id="WP_336585771.1">
    <property type="nucleotide sequence ID" value="NZ_JBBAXC010000003.1"/>
</dbReference>
<dbReference type="InterPro" id="IPR005627">
    <property type="entry name" value="CutC-like"/>
</dbReference>
<protein>
    <recommendedName>
        <fullName evidence="2">PF03932 family protein CutC</fullName>
    </recommendedName>
</protein>
<comment type="subcellular location">
    <subcellularLocation>
        <location evidence="2">Cytoplasm</location>
    </subcellularLocation>
</comment>
<evidence type="ECO:0000313" key="4">
    <source>
        <dbReference type="Proteomes" id="UP001312865"/>
    </source>
</evidence>
<keyword evidence="4" id="KW-1185">Reference proteome</keyword>
<dbReference type="HAMAP" id="MF_00795">
    <property type="entry name" value="CutC"/>
    <property type="match status" value="1"/>
</dbReference>
<dbReference type="InterPro" id="IPR036822">
    <property type="entry name" value="CutC-like_dom_sf"/>
</dbReference>
<reference evidence="3 4" key="1">
    <citation type="journal article" date="2018" name="J. Microbiol.">
        <title>Bacillus spongiae sp. nov., isolated from sponge of Jeju Island.</title>
        <authorList>
            <person name="Lee G.E."/>
            <person name="Im W.T."/>
            <person name="Park J.S."/>
        </authorList>
    </citation>
    <scope>NUCLEOTIDE SEQUENCE [LARGE SCALE GENOMIC DNA]</scope>
    <source>
        <strain evidence="3 4">135PIL107-10</strain>
    </source>
</reference>
<evidence type="ECO:0000256" key="2">
    <source>
        <dbReference type="HAMAP-Rule" id="MF_00795"/>
    </source>
</evidence>
<dbReference type="Gene3D" id="3.20.20.380">
    <property type="entry name" value="Copper homeostasis (CutC) domain"/>
    <property type="match status" value="1"/>
</dbReference>
<comment type="caution">
    <text evidence="3">The sequence shown here is derived from an EMBL/GenBank/DDBJ whole genome shotgun (WGS) entry which is preliminary data.</text>
</comment>
<evidence type="ECO:0000313" key="3">
    <source>
        <dbReference type="EMBL" id="MEI5906337.1"/>
    </source>
</evidence>
<gene>
    <name evidence="2" type="primary">cutC</name>
    <name evidence="3" type="ORF">WAK64_04625</name>
</gene>
<comment type="similarity">
    <text evidence="1 2">Belongs to the CutC family.</text>
</comment>
<comment type="caution">
    <text evidence="2">Once thought to be involved in copper homeostasis, experiments in E.coli have shown this is not the case.</text>
</comment>
<proteinExistence type="inferred from homology"/>
<dbReference type="Pfam" id="PF03932">
    <property type="entry name" value="CutC"/>
    <property type="match status" value="1"/>
</dbReference>
<dbReference type="Proteomes" id="UP001312865">
    <property type="component" value="Unassembled WGS sequence"/>
</dbReference>
<dbReference type="PANTHER" id="PTHR12598">
    <property type="entry name" value="COPPER HOMEOSTASIS PROTEIN CUTC"/>
    <property type="match status" value="1"/>
</dbReference>
<evidence type="ECO:0000256" key="1">
    <source>
        <dbReference type="ARBA" id="ARBA00007768"/>
    </source>
</evidence>
<dbReference type="EMBL" id="JBBAXC010000003">
    <property type="protein sequence ID" value="MEI5906337.1"/>
    <property type="molecule type" value="Genomic_DNA"/>
</dbReference>
<organism evidence="3 4">
    <name type="scientific">Bacillus spongiae</name>
    <dbReference type="NCBI Taxonomy" id="2683610"/>
    <lineage>
        <taxon>Bacteria</taxon>
        <taxon>Bacillati</taxon>
        <taxon>Bacillota</taxon>
        <taxon>Bacilli</taxon>
        <taxon>Bacillales</taxon>
        <taxon>Bacillaceae</taxon>
        <taxon>Bacillus</taxon>
    </lineage>
</organism>
<accession>A0ABU8HAR9</accession>
<name>A0ABU8HAR9_9BACI</name>
<keyword evidence="2" id="KW-0963">Cytoplasm</keyword>
<dbReference type="SUPFAM" id="SSF110395">
    <property type="entry name" value="CutC-like"/>
    <property type="match status" value="1"/>
</dbReference>
<dbReference type="PANTHER" id="PTHR12598:SF0">
    <property type="entry name" value="COPPER HOMEOSTASIS PROTEIN CUTC HOMOLOG"/>
    <property type="match status" value="1"/>
</dbReference>
<sequence length="230" mass="25087">MILEVIATTLSDAIQAEEVGADRIELVTGIAEGGLTPSYALIESVCTATTIPVNVMIRPHSTSFCYDSYDMRTIIKDIQICKQLGANGIVFGALTAEGKIDEISLQQVLEEAGQLDVTFHRAFDTAADQEEALEILMKYKQISRVLTSGGKQAAPDATIELQALVEKSRDSHIEILAGSGLTLINTDSFLSKVNVKELHFGSGVRKHSSFTNPIDQKKVKSIKKIMMYHT</sequence>